<dbReference type="EMBL" id="JBHSXI010000001">
    <property type="protein sequence ID" value="MFC6887816.1"/>
    <property type="molecule type" value="Genomic_DNA"/>
</dbReference>
<gene>
    <name evidence="2" type="ORF">ACFQEY_01925</name>
</gene>
<evidence type="ECO:0000313" key="2">
    <source>
        <dbReference type="EMBL" id="MFC6887816.1"/>
    </source>
</evidence>
<dbReference type="InterPro" id="IPR006311">
    <property type="entry name" value="TAT_signal"/>
</dbReference>
<name>A0ABD5ULQ0_9EURY</name>
<evidence type="ECO:0000256" key="1">
    <source>
        <dbReference type="SAM" id="MobiDB-lite"/>
    </source>
</evidence>
<reference evidence="2 3" key="1">
    <citation type="journal article" date="2019" name="Int. J. Syst. Evol. Microbiol.">
        <title>The Global Catalogue of Microorganisms (GCM) 10K type strain sequencing project: providing services to taxonomists for standard genome sequencing and annotation.</title>
        <authorList>
            <consortium name="The Broad Institute Genomics Platform"/>
            <consortium name="The Broad Institute Genome Sequencing Center for Infectious Disease"/>
            <person name="Wu L."/>
            <person name="Ma J."/>
        </authorList>
    </citation>
    <scope>NUCLEOTIDE SEQUENCE [LARGE SCALE GENOMIC DNA]</scope>
    <source>
        <strain evidence="2 3">Y73</strain>
    </source>
</reference>
<keyword evidence="3" id="KW-1185">Reference proteome</keyword>
<organism evidence="2 3">
    <name type="scientific">Halorubrum trueperi</name>
    <dbReference type="NCBI Taxonomy" id="2004704"/>
    <lineage>
        <taxon>Archaea</taxon>
        <taxon>Methanobacteriati</taxon>
        <taxon>Methanobacteriota</taxon>
        <taxon>Stenosarchaea group</taxon>
        <taxon>Halobacteria</taxon>
        <taxon>Halobacteriales</taxon>
        <taxon>Haloferacaceae</taxon>
        <taxon>Halorubrum</taxon>
    </lineage>
</organism>
<feature type="region of interest" description="Disordered" evidence="1">
    <location>
        <begin position="207"/>
        <end position="229"/>
    </location>
</feature>
<evidence type="ECO:0000313" key="3">
    <source>
        <dbReference type="Proteomes" id="UP001596333"/>
    </source>
</evidence>
<comment type="caution">
    <text evidence="2">The sequence shown here is derived from an EMBL/GenBank/DDBJ whole genome shotgun (WGS) entry which is preliminary data.</text>
</comment>
<accession>A0ABD5ULQ0</accession>
<sequence length="254" mass="26823">MAKRRSMLLGLGALATGSGAVFSSASFTSSADSSADFRVVVEDDLIAEAGESFRDGEEFDPDEDMYYDISSESLFSGGDDDIDGTLNTLEPGDLPAVGANAETNEDLAFEVATMIDTSHDFDGFLRIRNEGTEDKDVGITFTPSDTITEDGPLTLGLVQNTYQFKLEGGMIISPNPSGNGDGDSDPANFVTIPAGGSENVALHVNTEDQTSKDLTKGADLDDLDPFSENGEHATIDLVDEIVIGTSGDQNNPEE</sequence>
<dbReference type="PROSITE" id="PS51318">
    <property type="entry name" value="TAT"/>
    <property type="match status" value="1"/>
</dbReference>
<proteinExistence type="predicted"/>
<feature type="compositionally biased region" description="Basic and acidic residues" evidence="1">
    <location>
        <begin position="207"/>
        <end position="219"/>
    </location>
</feature>
<evidence type="ECO:0008006" key="4">
    <source>
        <dbReference type="Google" id="ProtNLM"/>
    </source>
</evidence>
<protein>
    <recommendedName>
        <fullName evidence="4">DUF1102 domain-containing protein</fullName>
    </recommendedName>
</protein>
<dbReference type="AlphaFoldDB" id="A0ABD5ULQ0"/>
<dbReference type="RefSeq" id="WP_379764258.1">
    <property type="nucleotide sequence ID" value="NZ_JBHSXI010000001.1"/>
</dbReference>
<dbReference type="Proteomes" id="UP001596333">
    <property type="component" value="Unassembled WGS sequence"/>
</dbReference>